<proteinExistence type="predicted"/>
<dbReference type="PANTHER" id="PTHR35788">
    <property type="entry name" value="EXPORTED PROTEIN-RELATED"/>
    <property type="match status" value="1"/>
</dbReference>
<name>A0A017RWE6_9CLOT</name>
<evidence type="ECO:0000259" key="2">
    <source>
        <dbReference type="PROSITE" id="PS51109"/>
    </source>
</evidence>
<reference evidence="3 4" key="1">
    <citation type="journal article" date="2014" name="Genome Announc.">
        <title>Draft Genome Sequence of Fervidicella metallireducens Strain AeBT, an Iron-Reducing Thermoanaerobe from the Great Artesian Basin.</title>
        <authorList>
            <person name="Patel B.K."/>
        </authorList>
    </citation>
    <scope>NUCLEOTIDE SEQUENCE [LARGE SCALE GENOMIC DNA]</scope>
    <source>
        <strain evidence="3 4">AeB</strain>
    </source>
</reference>
<keyword evidence="4" id="KW-1185">Reference proteome</keyword>
<evidence type="ECO:0000256" key="1">
    <source>
        <dbReference type="ARBA" id="ARBA00022729"/>
    </source>
</evidence>
<dbReference type="Pfam" id="PF04294">
    <property type="entry name" value="VanW"/>
    <property type="match status" value="1"/>
</dbReference>
<keyword evidence="1" id="KW-0732">Signal</keyword>
<evidence type="ECO:0000313" key="3">
    <source>
        <dbReference type="EMBL" id="EYE89063.1"/>
    </source>
</evidence>
<dbReference type="SMART" id="SM01208">
    <property type="entry name" value="G5"/>
    <property type="match status" value="1"/>
</dbReference>
<dbReference type="InterPro" id="IPR022029">
    <property type="entry name" value="YoaR-like_PG-bd"/>
</dbReference>
<feature type="domain" description="G5" evidence="2">
    <location>
        <begin position="334"/>
        <end position="413"/>
    </location>
</feature>
<dbReference type="Pfam" id="PF07501">
    <property type="entry name" value="G5"/>
    <property type="match status" value="1"/>
</dbReference>
<dbReference type="Gene3D" id="2.20.230.10">
    <property type="entry name" value="Resuscitation-promoting factor rpfb"/>
    <property type="match status" value="1"/>
</dbReference>
<dbReference type="PANTHER" id="PTHR35788:SF1">
    <property type="entry name" value="EXPORTED PROTEIN"/>
    <property type="match status" value="1"/>
</dbReference>
<gene>
    <name evidence="3" type="ORF">Q428_04505</name>
</gene>
<dbReference type="STRING" id="1403537.Q428_04505"/>
<evidence type="ECO:0000313" key="4">
    <source>
        <dbReference type="Proteomes" id="UP000019681"/>
    </source>
</evidence>
<dbReference type="Pfam" id="PF12229">
    <property type="entry name" value="PG_binding_4"/>
    <property type="match status" value="1"/>
</dbReference>
<dbReference type="Proteomes" id="UP000019681">
    <property type="component" value="Unassembled WGS sequence"/>
</dbReference>
<dbReference type="InterPro" id="IPR052913">
    <property type="entry name" value="Glycopeptide_resist_protein"/>
</dbReference>
<comment type="caution">
    <text evidence="3">The sequence shown here is derived from an EMBL/GenBank/DDBJ whole genome shotgun (WGS) entry which is preliminary data.</text>
</comment>
<accession>A0A017RWE6</accession>
<protein>
    <submittedName>
        <fullName evidence="3">VanW family protein</fullName>
    </submittedName>
</protein>
<sequence>MINKGVYINDVYVGDMTKEEAKKILEARFSTIQNKKIELIYEDKHFFIDYKTLNAHYDIDTAVDKAYSIGNEGNRISRAMDRLKMVNRKTNIEMNFVSENTVLDKLISKISKNINIKPVDAKIRYTGGKFEITSHLNGISVNEKKLKEMIVSAINPENKQEIINIPIEIAEPKIKEIMLKKIDTKLSGFSTAFKINDVNRTGNVTLASKAIDGTVVLPGEVFSMNKTLGPRIESRGYKEAPIIINGTITPGLAGGVCQVSSTLYNAVLYANFQIVERRPHGLRVSYVETGRDATISGDAIDFKFKNTNKYPIYIQSYVKGATLSINIFGANEHPDQSVEIVTEVYEIIKPQIEYVKDPNLEAGKKIIETKPIHGAKSRTYRKVYSNGKLIKTELISKDVYKAAKGKIIIGTKPTVVKIEEQKQIEPEN</sequence>
<dbReference type="EMBL" id="AZQP01000009">
    <property type="protein sequence ID" value="EYE89063.1"/>
    <property type="molecule type" value="Genomic_DNA"/>
</dbReference>
<dbReference type="InterPro" id="IPR007391">
    <property type="entry name" value="Vancomycin_resist_VanW"/>
</dbReference>
<dbReference type="AlphaFoldDB" id="A0A017RWE6"/>
<dbReference type="InterPro" id="IPR011098">
    <property type="entry name" value="G5_dom"/>
</dbReference>
<dbReference type="PROSITE" id="PS51109">
    <property type="entry name" value="G5"/>
    <property type="match status" value="1"/>
</dbReference>
<organism evidence="3 4">
    <name type="scientific">Fervidicella metallireducens AeB</name>
    <dbReference type="NCBI Taxonomy" id="1403537"/>
    <lineage>
        <taxon>Bacteria</taxon>
        <taxon>Bacillati</taxon>
        <taxon>Bacillota</taxon>
        <taxon>Clostridia</taxon>
        <taxon>Eubacteriales</taxon>
        <taxon>Clostridiaceae</taxon>
        <taxon>Fervidicella</taxon>
    </lineage>
</organism>